<comment type="caution">
    <text evidence="1">The sequence shown here is derived from an EMBL/GenBank/DDBJ whole genome shotgun (WGS) entry which is preliminary data.</text>
</comment>
<evidence type="ECO:0000313" key="1">
    <source>
        <dbReference type="EMBL" id="KAJ8626669.1"/>
    </source>
</evidence>
<reference evidence="1 2" key="1">
    <citation type="journal article" date="2022" name="Hortic Res">
        <title>A haplotype resolved chromosomal level avocado genome allows analysis of novel avocado genes.</title>
        <authorList>
            <person name="Nath O."/>
            <person name="Fletcher S.J."/>
            <person name="Hayward A."/>
            <person name="Shaw L.M."/>
            <person name="Masouleh A.K."/>
            <person name="Furtado A."/>
            <person name="Henry R.J."/>
            <person name="Mitter N."/>
        </authorList>
    </citation>
    <scope>NUCLEOTIDE SEQUENCE [LARGE SCALE GENOMIC DNA]</scope>
    <source>
        <strain evidence="2">cv. Hass</strain>
    </source>
</reference>
<name>A0ACC2L0U8_PERAE</name>
<keyword evidence="2" id="KW-1185">Reference proteome</keyword>
<accession>A0ACC2L0U8</accession>
<gene>
    <name evidence="1" type="ORF">MRB53_019976</name>
</gene>
<protein>
    <submittedName>
        <fullName evidence="1">Uncharacterized protein</fullName>
    </submittedName>
</protein>
<evidence type="ECO:0000313" key="2">
    <source>
        <dbReference type="Proteomes" id="UP001234297"/>
    </source>
</evidence>
<organism evidence="1 2">
    <name type="scientific">Persea americana</name>
    <name type="common">Avocado</name>
    <dbReference type="NCBI Taxonomy" id="3435"/>
    <lineage>
        <taxon>Eukaryota</taxon>
        <taxon>Viridiplantae</taxon>
        <taxon>Streptophyta</taxon>
        <taxon>Embryophyta</taxon>
        <taxon>Tracheophyta</taxon>
        <taxon>Spermatophyta</taxon>
        <taxon>Magnoliopsida</taxon>
        <taxon>Magnoliidae</taxon>
        <taxon>Laurales</taxon>
        <taxon>Lauraceae</taxon>
        <taxon>Persea</taxon>
    </lineage>
</organism>
<proteinExistence type="predicted"/>
<dbReference type="EMBL" id="CM056814">
    <property type="protein sequence ID" value="KAJ8626669.1"/>
    <property type="molecule type" value="Genomic_DNA"/>
</dbReference>
<sequence>MVISFSCSFDAHPFDFHSANVSTVWTNNPSITKEFLFTDDSRIKTILPRGSNGPGFACGFFCKGTCESFLFSIFIVPDGRGLPIPSHFSTIPQVVWSANPNNPVAENATLHLTQEGDLVLHNVDGSVTWSTNTSGKSVIRMSILPTGNLVLLGKNNSIVWQSFDHPTDTLLPGQKLIAGQRLTASVSDSNWTQGLLYLTVTAEGLFAFAGSNPPQAYRRYRFTATKKNREPRYVIFKNGSLALYILSAEPSKPDDKFDVPLASSIQYMRLEPDGHLRVYEWRGWWKEVADLLTGHLDKCDYPTVCGNYGICSKGQCSCPGENDASVGYFLPVNARQPTLGCYETTPVSCQLTQSHHLLAIKDVSYFSYRDCNSSDLKRTDVESCKQACLKTCSCKAALFWYRENISVASCCLLSQLFSLMNNSKENMLYTSSVFIKVQIASPSASPHPTTSEEGTLQAPSKKTSQIAHVVGSVLGALFGVFLIISICFVLVRKKNVTKEEDDCFDQVPGTPTRFSYEELRVATENFCTKLGQGGFGSVFLGTLDDGMRVAVKRLENMGQEIVCGRKNLDYSNPEESVHLLYLVKRNAEDDQLYCIVDKHSEDMQLHLEEAVKMIKLGVWCLQSDFTRRPSMSVVVKVLEGALDTESILDYSFLTLSPAIAHTPANLGISAPPVASILSGAR</sequence>
<dbReference type="Proteomes" id="UP001234297">
    <property type="component" value="Chromosome 6"/>
</dbReference>